<dbReference type="InterPro" id="IPR056924">
    <property type="entry name" value="SH3_Tf2-1"/>
</dbReference>
<evidence type="ECO:0000313" key="2">
    <source>
        <dbReference type="EMBL" id="KAJ9559931.1"/>
    </source>
</evidence>
<reference evidence="2" key="1">
    <citation type="submission" date="2023-03" db="EMBL/GenBank/DDBJ databases">
        <title>Chromosome-scale reference genome and RAD-based genetic map of yellow starthistle (Centaurea solstitialis) reveal putative structural variation and QTLs associated with invader traits.</title>
        <authorList>
            <person name="Reatini B."/>
            <person name="Cang F.A."/>
            <person name="Jiang Q."/>
            <person name="Mckibben M.T.W."/>
            <person name="Barker M.S."/>
            <person name="Rieseberg L.H."/>
            <person name="Dlugosch K.M."/>
        </authorList>
    </citation>
    <scope>NUCLEOTIDE SEQUENCE</scope>
    <source>
        <strain evidence="2">CAN-66</strain>
        <tissue evidence="2">Leaf</tissue>
    </source>
</reference>
<organism evidence="2 3">
    <name type="scientific">Centaurea solstitialis</name>
    <name type="common">yellow star-thistle</name>
    <dbReference type="NCBI Taxonomy" id="347529"/>
    <lineage>
        <taxon>Eukaryota</taxon>
        <taxon>Viridiplantae</taxon>
        <taxon>Streptophyta</taxon>
        <taxon>Embryophyta</taxon>
        <taxon>Tracheophyta</taxon>
        <taxon>Spermatophyta</taxon>
        <taxon>Magnoliopsida</taxon>
        <taxon>eudicotyledons</taxon>
        <taxon>Gunneridae</taxon>
        <taxon>Pentapetalae</taxon>
        <taxon>asterids</taxon>
        <taxon>campanulids</taxon>
        <taxon>Asterales</taxon>
        <taxon>Asteraceae</taxon>
        <taxon>Carduoideae</taxon>
        <taxon>Cardueae</taxon>
        <taxon>Centaureinae</taxon>
        <taxon>Centaurea</taxon>
    </lineage>
</organism>
<dbReference type="Proteomes" id="UP001172457">
    <property type="component" value="Chromosome 2"/>
</dbReference>
<evidence type="ECO:0000313" key="3">
    <source>
        <dbReference type="Proteomes" id="UP001172457"/>
    </source>
</evidence>
<dbReference type="EMBL" id="JARYMX010000002">
    <property type="protein sequence ID" value="KAJ9559931.1"/>
    <property type="molecule type" value="Genomic_DNA"/>
</dbReference>
<dbReference type="Pfam" id="PF24626">
    <property type="entry name" value="SH3_Tf2-1"/>
    <property type="match status" value="1"/>
</dbReference>
<gene>
    <name evidence="2" type="ORF">OSB04_005091</name>
</gene>
<feature type="domain" description="Tf2-1-like SH3-like" evidence="1">
    <location>
        <begin position="20"/>
        <end position="76"/>
    </location>
</feature>
<sequence length="201" mass="22837">MRKSVRRTSSFRSKTSYIQVSTRKEALCLAKSKFDPPYIGSFEIVERLVQVASRMDLPVGTSRMRSTCHVADLMACLAESEWRAKIFKDENFGLWSLWRKKSVCEVCMCFGREAAIIMFIISSHHLIISWLKDPGNSISRIQSPWIRPFILLPCLDSAFGPCVCVWNRLLAPPPPPILESAYGLCENPIRLREALNSAFPP</sequence>
<protein>
    <recommendedName>
        <fullName evidence="1">Tf2-1-like SH3-like domain-containing protein</fullName>
    </recommendedName>
</protein>
<name>A0AA38TQX6_9ASTR</name>
<comment type="caution">
    <text evidence="2">The sequence shown here is derived from an EMBL/GenBank/DDBJ whole genome shotgun (WGS) entry which is preliminary data.</text>
</comment>
<evidence type="ECO:0000259" key="1">
    <source>
        <dbReference type="Pfam" id="PF24626"/>
    </source>
</evidence>
<keyword evidence="3" id="KW-1185">Reference proteome</keyword>
<proteinExistence type="predicted"/>
<accession>A0AA38TQX6</accession>
<dbReference type="AlphaFoldDB" id="A0AA38TQX6"/>